<comment type="caution">
    <text evidence="1">The sequence shown here is derived from an EMBL/GenBank/DDBJ whole genome shotgun (WGS) entry which is preliminary data.</text>
</comment>
<dbReference type="OrthoDB" id="71351at2759"/>
<dbReference type="AlphaFoldDB" id="A0A1V9ZBG2"/>
<protein>
    <submittedName>
        <fullName evidence="1">Uncharacterized protein</fullName>
    </submittedName>
</protein>
<dbReference type="Proteomes" id="UP000243579">
    <property type="component" value="Unassembled WGS sequence"/>
</dbReference>
<accession>A0A1V9ZBG2</accession>
<keyword evidence="2" id="KW-1185">Reference proteome</keyword>
<proteinExistence type="predicted"/>
<evidence type="ECO:0000313" key="1">
    <source>
        <dbReference type="EMBL" id="OQR95180.1"/>
    </source>
</evidence>
<evidence type="ECO:0000313" key="2">
    <source>
        <dbReference type="Proteomes" id="UP000243579"/>
    </source>
</evidence>
<dbReference type="EMBL" id="JNBR01000333">
    <property type="protein sequence ID" value="OQR95180.1"/>
    <property type="molecule type" value="Genomic_DNA"/>
</dbReference>
<name>A0A1V9ZBG2_ACHHY</name>
<organism evidence="1 2">
    <name type="scientific">Achlya hypogyna</name>
    <name type="common">Oomycete</name>
    <name type="synonym">Protoachlya hypogyna</name>
    <dbReference type="NCBI Taxonomy" id="1202772"/>
    <lineage>
        <taxon>Eukaryota</taxon>
        <taxon>Sar</taxon>
        <taxon>Stramenopiles</taxon>
        <taxon>Oomycota</taxon>
        <taxon>Saprolegniomycetes</taxon>
        <taxon>Saprolegniales</taxon>
        <taxon>Achlyaceae</taxon>
        <taxon>Achlya</taxon>
    </lineage>
</organism>
<sequence length="343" mass="38682">MTGLAVADDATATYWAKHAALKAAHHDDVVQVFGAFHKTLQHWHGTDEQRAKLERLLTFVEYCLSILDENQQDHPARASEDLGRVHKYIQGIVLPYLSKLHVEEVSFGRKASSASYVSLTTTSSTADGTLQAHDMYTETSTIDDTEVYWQHHAALKLKFADDVTTVAVALRRHLDGAPPTAKLREIERCEAVLGEDRATHAPRSLDDLDVVWQCIDRVVLPYMTVLATPPVAPAPTDDNSSLTPYWREQTMLRATYADDVAAVERAYETFVTHMQDPAHEAKKDRVRKMLVKVRFVRGILEERPDTHNDRSMEELEQVYAYVLKYVAPYLNKAAAKEALAKQI</sequence>
<gene>
    <name evidence="1" type="ORF">ACHHYP_00225</name>
</gene>
<dbReference type="STRING" id="1202772.A0A1V9ZBG2"/>
<reference evidence="1 2" key="1">
    <citation type="journal article" date="2014" name="Genome Biol. Evol.">
        <title>The secreted proteins of Achlya hypogyna and Thraustotheca clavata identify the ancestral oomycete secretome and reveal gene acquisitions by horizontal gene transfer.</title>
        <authorList>
            <person name="Misner I."/>
            <person name="Blouin N."/>
            <person name="Leonard G."/>
            <person name="Richards T.A."/>
            <person name="Lane C.E."/>
        </authorList>
    </citation>
    <scope>NUCLEOTIDE SEQUENCE [LARGE SCALE GENOMIC DNA]</scope>
    <source>
        <strain evidence="1 2">ATCC 48635</strain>
    </source>
</reference>